<reference evidence="7 8" key="1">
    <citation type="submission" date="2019-11" db="EMBL/GenBank/DDBJ databases">
        <title>Growth characteristics of pneumococcus vary with the chemical composition of the capsule and with environmental conditions.</title>
        <authorList>
            <person name="Tothpal A."/>
            <person name="Desobry K."/>
            <person name="Joshi S."/>
            <person name="Wyllie A.L."/>
            <person name="Weinberger D.M."/>
        </authorList>
    </citation>
    <scope>NUCLEOTIDE SEQUENCE [LARGE SCALE GENOMIC DNA]</scope>
    <source>
        <strain evidence="8">pnumococcus19F</strain>
    </source>
</reference>
<evidence type="ECO:0000256" key="2">
    <source>
        <dbReference type="ARBA" id="ARBA00022692"/>
    </source>
</evidence>
<sequence length="151" mass="17120">MRMNGGFQMKEFYKKRFALTDGGARNLSKATLASFFVYCINMLPAILLMIFAQEVLENMGKSNGFYIVFSVLTLIAMYILLSIEYDKLYNTTYQESADLRIRTAENLSKLPLSYFSKHDISDISQTIMADIEGIEHAMSHSIPKVGGMVLF</sequence>
<dbReference type="AlphaFoldDB" id="A0A6G2DA82"/>
<proteinExistence type="predicted"/>
<dbReference type="InterPro" id="IPR011527">
    <property type="entry name" value="ABC1_TM_dom"/>
</dbReference>
<keyword evidence="7" id="KW-0547">Nucleotide-binding</keyword>
<evidence type="ECO:0000256" key="4">
    <source>
        <dbReference type="ARBA" id="ARBA00023136"/>
    </source>
</evidence>
<gene>
    <name evidence="7" type="ORF">GM540_05625</name>
</gene>
<feature type="transmembrane region" description="Helical" evidence="5">
    <location>
        <begin position="32"/>
        <end position="52"/>
    </location>
</feature>
<evidence type="ECO:0000259" key="6">
    <source>
        <dbReference type="PROSITE" id="PS50929"/>
    </source>
</evidence>
<feature type="domain" description="ABC transmembrane type-1" evidence="6">
    <location>
        <begin position="30"/>
        <end position="151"/>
    </location>
</feature>
<keyword evidence="3 5" id="KW-1133">Transmembrane helix</keyword>
<organism evidence="7 8">
    <name type="scientific">Streptococcus pneumoniae</name>
    <dbReference type="NCBI Taxonomy" id="1313"/>
    <lineage>
        <taxon>Bacteria</taxon>
        <taxon>Bacillati</taxon>
        <taxon>Bacillota</taxon>
        <taxon>Bacilli</taxon>
        <taxon>Lactobacillales</taxon>
        <taxon>Streptococcaceae</taxon>
        <taxon>Streptococcus</taxon>
    </lineage>
</organism>
<dbReference type="GO" id="GO:0005886">
    <property type="term" value="C:plasma membrane"/>
    <property type="evidence" value="ECO:0007669"/>
    <property type="project" value="UniProtKB-SubCell"/>
</dbReference>
<comment type="subcellular location">
    <subcellularLocation>
        <location evidence="1">Cell membrane</location>
        <topology evidence="1">Multi-pass membrane protein</topology>
    </subcellularLocation>
</comment>
<dbReference type="InterPro" id="IPR036640">
    <property type="entry name" value="ABC1_TM_sf"/>
</dbReference>
<dbReference type="EMBL" id="WNHQ01000412">
    <property type="protein sequence ID" value="MTV73476.1"/>
    <property type="molecule type" value="Genomic_DNA"/>
</dbReference>
<protein>
    <submittedName>
        <fullName evidence="7">ABC transporter ATP-binding protein</fullName>
    </submittedName>
</protein>
<keyword evidence="4 5" id="KW-0472">Membrane</keyword>
<name>A0A6G2DA82_STREE</name>
<evidence type="ECO:0000256" key="5">
    <source>
        <dbReference type="SAM" id="Phobius"/>
    </source>
</evidence>
<comment type="caution">
    <text evidence="7">The sequence shown here is derived from an EMBL/GenBank/DDBJ whole genome shotgun (WGS) entry which is preliminary data.</text>
</comment>
<keyword evidence="2 5" id="KW-0812">Transmembrane</keyword>
<keyword evidence="7" id="KW-0067">ATP-binding</keyword>
<dbReference type="Proteomes" id="UP000483094">
    <property type="component" value="Unassembled WGS sequence"/>
</dbReference>
<dbReference type="GO" id="GO:0005524">
    <property type="term" value="F:ATP binding"/>
    <property type="evidence" value="ECO:0007669"/>
    <property type="project" value="UniProtKB-KW"/>
</dbReference>
<feature type="non-terminal residue" evidence="7">
    <location>
        <position position="151"/>
    </location>
</feature>
<evidence type="ECO:0000256" key="1">
    <source>
        <dbReference type="ARBA" id="ARBA00004651"/>
    </source>
</evidence>
<dbReference type="GO" id="GO:0140359">
    <property type="term" value="F:ABC-type transporter activity"/>
    <property type="evidence" value="ECO:0007669"/>
    <property type="project" value="InterPro"/>
</dbReference>
<dbReference type="PROSITE" id="PS50929">
    <property type="entry name" value="ABC_TM1F"/>
    <property type="match status" value="1"/>
</dbReference>
<evidence type="ECO:0000313" key="7">
    <source>
        <dbReference type="EMBL" id="MTV73476.1"/>
    </source>
</evidence>
<dbReference type="SUPFAM" id="SSF90123">
    <property type="entry name" value="ABC transporter transmembrane region"/>
    <property type="match status" value="1"/>
</dbReference>
<accession>A0A6G2DA82</accession>
<evidence type="ECO:0000256" key="3">
    <source>
        <dbReference type="ARBA" id="ARBA00022989"/>
    </source>
</evidence>
<dbReference type="Gene3D" id="1.20.1560.10">
    <property type="entry name" value="ABC transporter type 1, transmembrane domain"/>
    <property type="match status" value="1"/>
</dbReference>
<feature type="transmembrane region" description="Helical" evidence="5">
    <location>
        <begin position="64"/>
        <end position="81"/>
    </location>
</feature>
<evidence type="ECO:0000313" key="8">
    <source>
        <dbReference type="Proteomes" id="UP000483094"/>
    </source>
</evidence>